<evidence type="ECO:0000313" key="7">
    <source>
        <dbReference type="EMBL" id="MTD01787.1"/>
    </source>
</evidence>
<dbReference type="GO" id="GO:0005576">
    <property type="term" value="C:extracellular region"/>
    <property type="evidence" value="ECO:0007669"/>
    <property type="project" value="UniProtKB-SubCell"/>
</dbReference>
<evidence type="ECO:0000256" key="6">
    <source>
        <dbReference type="ARBA" id="ARBA00023287"/>
    </source>
</evidence>
<dbReference type="InterPro" id="IPR010133">
    <property type="entry name" value="Bacteriocin_signal_seq"/>
</dbReference>
<dbReference type="Pfam" id="PF03047">
    <property type="entry name" value="ComC"/>
    <property type="match status" value="1"/>
</dbReference>
<comment type="function">
    <text evidence="1">Acts as a pheromone, induces cells to develop competence for genetic transformation.</text>
</comment>
<name>A0A6L6G9E5_STRUB</name>
<comment type="similarity">
    <text evidence="3">Belongs to the ComC family.</text>
</comment>
<sequence>MNNFKQFSTLSESELNQIIGGKSLWRTINSIFNKTTKNAAIKIGNFSR</sequence>
<evidence type="ECO:0000256" key="5">
    <source>
        <dbReference type="ARBA" id="ARBA00023044"/>
    </source>
</evidence>
<dbReference type="EMBL" id="WLXI01000040">
    <property type="protein sequence ID" value="MTD01787.1"/>
    <property type="molecule type" value="Genomic_DNA"/>
</dbReference>
<dbReference type="InterPro" id="IPR004288">
    <property type="entry name" value="Competence_ComC"/>
</dbReference>
<protein>
    <submittedName>
        <fullName evidence="7">ComC/BlpC family leader-containing pheromone/bacteriocin</fullName>
    </submittedName>
</protein>
<keyword evidence="6" id="KW-0178">Competence</keyword>
<accession>A0A6L6G9E5</accession>
<keyword evidence="4" id="KW-0964">Secreted</keyword>
<evidence type="ECO:0000313" key="8">
    <source>
        <dbReference type="Proteomes" id="UP000483839"/>
    </source>
</evidence>
<evidence type="ECO:0000256" key="3">
    <source>
        <dbReference type="ARBA" id="ARBA00009039"/>
    </source>
</evidence>
<dbReference type="AlphaFoldDB" id="A0A6L6G9E5"/>
<proteinExistence type="inferred from homology"/>
<dbReference type="GO" id="GO:0005186">
    <property type="term" value="F:pheromone activity"/>
    <property type="evidence" value="ECO:0007669"/>
    <property type="project" value="UniProtKB-KW"/>
</dbReference>
<dbReference type="Proteomes" id="UP000483839">
    <property type="component" value="Unassembled WGS sequence"/>
</dbReference>
<evidence type="ECO:0000256" key="1">
    <source>
        <dbReference type="ARBA" id="ARBA00002667"/>
    </source>
</evidence>
<evidence type="ECO:0000256" key="4">
    <source>
        <dbReference type="ARBA" id="ARBA00022525"/>
    </source>
</evidence>
<dbReference type="RefSeq" id="WP_080502297.1">
    <property type="nucleotide sequence ID" value="NZ_BAABQA010000003.1"/>
</dbReference>
<keyword evidence="5" id="KW-0588">Pheromone</keyword>
<reference evidence="7 8" key="1">
    <citation type="submission" date="2019-11" db="EMBL/GenBank/DDBJ databases">
        <title>Streptococcus uberis isolated from clinical mastitis cases on a southeastern Queensland dairy.</title>
        <authorList>
            <person name="Workentine M.L."/>
            <person name="Price R."/>
            <person name="Olchowy T."/>
        </authorList>
    </citation>
    <scope>NUCLEOTIDE SEQUENCE [LARGE SCALE GENOMIC DNA]</scope>
    <source>
        <strain evidence="7 8">OLC4459-A17</strain>
    </source>
</reference>
<dbReference type="GO" id="GO:0030420">
    <property type="term" value="P:establishment of competence for transformation"/>
    <property type="evidence" value="ECO:0007669"/>
    <property type="project" value="UniProtKB-KW"/>
</dbReference>
<comment type="caution">
    <text evidence="7">The sequence shown here is derived from an EMBL/GenBank/DDBJ whole genome shotgun (WGS) entry which is preliminary data.</text>
</comment>
<dbReference type="GeneID" id="97128579"/>
<comment type="subcellular location">
    <subcellularLocation>
        <location evidence="2">Secreted</location>
    </subcellularLocation>
</comment>
<evidence type="ECO:0000256" key="2">
    <source>
        <dbReference type="ARBA" id="ARBA00004613"/>
    </source>
</evidence>
<organism evidence="7 8">
    <name type="scientific">Streptococcus uberis</name>
    <dbReference type="NCBI Taxonomy" id="1349"/>
    <lineage>
        <taxon>Bacteria</taxon>
        <taxon>Bacillati</taxon>
        <taxon>Bacillota</taxon>
        <taxon>Bacilli</taxon>
        <taxon>Lactobacillales</taxon>
        <taxon>Streptococcaceae</taxon>
        <taxon>Streptococcus</taxon>
    </lineage>
</organism>
<gene>
    <name evidence="7" type="ORF">GKS16_05820</name>
</gene>
<dbReference type="NCBIfam" id="TIGR01847">
    <property type="entry name" value="bacteriocin_sig"/>
    <property type="match status" value="1"/>
</dbReference>